<reference evidence="2" key="1">
    <citation type="submission" date="2020-02" db="EMBL/GenBank/DDBJ databases">
        <title>Flavobacterium sp. genome.</title>
        <authorList>
            <person name="Jung H.S."/>
            <person name="Baek J.H."/>
            <person name="Jeon C.O."/>
        </authorList>
    </citation>
    <scope>NUCLEOTIDE SEQUENCE</scope>
    <source>
        <strain evidence="2">SE-s28</strain>
    </source>
</reference>
<keyword evidence="1" id="KW-0472">Membrane</keyword>
<proteinExistence type="predicted"/>
<comment type="caution">
    <text evidence="2">The sequence shown here is derived from an EMBL/GenBank/DDBJ whole genome shotgun (WGS) entry which is preliminary data.</text>
</comment>
<feature type="transmembrane region" description="Helical" evidence="1">
    <location>
        <begin position="358"/>
        <end position="377"/>
    </location>
</feature>
<accession>A0A972FNX7</accession>
<feature type="transmembrane region" description="Helical" evidence="1">
    <location>
        <begin position="199"/>
        <end position="215"/>
    </location>
</feature>
<keyword evidence="1" id="KW-1133">Transmembrane helix</keyword>
<protein>
    <submittedName>
        <fullName evidence="2">Uncharacterized protein</fullName>
    </submittedName>
</protein>
<feature type="transmembrane region" description="Helical" evidence="1">
    <location>
        <begin position="384"/>
        <end position="400"/>
    </location>
</feature>
<feature type="transmembrane region" description="Helical" evidence="1">
    <location>
        <begin position="6"/>
        <end position="25"/>
    </location>
</feature>
<dbReference type="EMBL" id="JAAMPU010000108">
    <property type="protein sequence ID" value="NMH29544.1"/>
    <property type="molecule type" value="Genomic_DNA"/>
</dbReference>
<dbReference type="RefSeq" id="WP_169528630.1">
    <property type="nucleotide sequence ID" value="NZ_JAAMPU010000108.1"/>
</dbReference>
<keyword evidence="1" id="KW-0812">Transmembrane</keyword>
<feature type="transmembrane region" description="Helical" evidence="1">
    <location>
        <begin position="55"/>
        <end position="71"/>
    </location>
</feature>
<feature type="transmembrane region" description="Helical" evidence="1">
    <location>
        <begin position="110"/>
        <end position="128"/>
    </location>
</feature>
<name>A0A972FNX7_9FLAO</name>
<feature type="transmembrane region" description="Helical" evidence="1">
    <location>
        <begin position="158"/>
        <end position="187"/>
    </location>
</feature>
<organism evidence="2 3">
    <name type="scientific">Flavobacterium silvaticum</name>
    <dbReference type="NCBI Taxonomy" id="1852020"/>
    <lineage>
        <taxon>Bacteria</taxon>
        <taxon>Pseudomonadati</taxon>
        <taxon>Bacteroidota</taxon>
        <taxon>Flavobacteriia</taxon>
        <taxon>Flavobacteriales</taxon>
        <taxon>Flavobacteriaceae</taxon>
        <taxon>Flavobacterium</taxon>
    </lineage>
</organism>
<keyword evidence="3" id="KW-1185">Reference proteome</keyword>
<feature type="transmembrane region" description="Helical" evidence="1">
    <location>
        <begin position="334"/>
        <end position="352"/>
    </location>
</feature>
<evidence type="ECO:0000313" key="2">
    <source>
        <dbReference type="EMBL" id="NMH29544.1"/>
    </source>
</evidence>
<dbReference type="Proteomes" id="UP000712080">
    <property type="component" value="Unassembled WGS sequence"/>
</dbReference>
<sequence>MLKYNYQIALVIIGLAVIALLDELFQLRNQHIIFPDSDNYREAGEFLYHHFKPHYYRPFGMALIFGLPYLLGFGDAAVYDFSFWVNVSAWIASALLIFSFCRKRLPDSKAFIVSVLFYGLISPALINFHLLTESIFVFLMFSAMTFLDDYFRIKSFRLLSLALAILIFTALIKPGMFFFSLLVLAFFSRSILRHLSKPASGFIFFSIVLLVFQMIQMKREYGNFTISYIDGVTYYNYLGSKAEAFEKNQDPIAAIRQRSDYIFGFSYPQQKIIARKDLHRQINHNTPNLIKAYFSNIVYNATCGGDFSYVRSPNTRFSELIKTNAGRFSKYQNIFLTVLGIFLSVTFLLKTFRKPTVYSFISVFILYIIAVSGVSYYQADRFHMVIFPFVLVLAVALYSGRLHQSKNQPS</sequence>
<gene>
    <name evidence="2" type="ORF">G6047_16005</name>
</gene>
<evidence type="ECO:0000313" key="3">
    <source>
        <dbReference type="Proteomes" id="UP000712080"/>
    </source>
</evidence>
<dbReference type="AlphaFoldDB" id="A0A972FNX7"/>
<feature type="transmembrane region" description="Helical" evidence="1">
    <location>
        <begin position="77"/>
        <end position="98"/>
    </location>
</feature>
<evidence type="ECO:0000256" key="1">
    <source>
        <dbReference type="SAM" id="Phobius"/>
    </source>
</evidence>